<feature type="chain" id="PRO_5034230473" evidence="1">
    <location>
        <begin position="23"/>
        <end position="163"/>
    </location>
</feature>
<dbReference type="Proteomes" id="UP000623467">
    <property type="component" value="Unassembled WGS sequence"/>
</dbReference>
<evidence type="ECO:0000313" key="3">
    <source>
        <dbReference type="Proteomes" id="UP000623467"/>
    </source>
</evidence>
<sequence length="163" mass="16643">MFSYIKGVTLAVIAVAAGKALAETHTITFANNCGFGTPTLISQNGAVLSTGGAYTSNAPIIGAIAYLQTGNCGFNGDNCIIVETTLKNPDPTKPGSGSSTDLSLIPPHAFQITTGFGYVGACAPAGADCTNAKCPTAFFTPNDTWVQVPCQADNANLVITFCL</sequence>
<dbReference type="InterPro" id="IPR037176">
    <property type="entry name" value="Osmotin/thaumatin-like_sf"/>
</dbReference>
<gene>
    <name evidence="2" type="ORF">MSAN_00495600</name>
</gene>
<evidence type="ECO:0000313" key="2">
    <source>
        <dbReference type="EMBL" id="KAF7372894.1"/>
    </source>
</evidence>
<keyword evidence="1" id="KW-0732">Signal</keyword>
<dbReference type="SUPFAM" id="SSF49870">
    <property type="entry name" value="Osmotin, thaumatin-like protein"/>
    <property type="match status" value="1"/>
</dbReference>
<comment type="caution">
    <text evidence="2">The sequence shown here is derived from an EMBL/GenBank/DDBJ whole genome shotgun (WGS) entry which is preliminary data.</text>
</comment>
<proteinExistence type="predicted"/>
<dbReference type="AlphaFoldDB" id="A0A8H7DEW1"/>
<dbReference type="OrthoDB" id="3342934at2759"/>
<keyword evidence="3" id="KW-1185">Reference proteome</keyword>
<feature type="signal peptide" evidence="1">
    <location>
        <begin position="1"/>
        <end position="22"/>
    </location>
</feature>
<name>A0A8H7DEW1_9AGAR</name>
<protein>
    <submittedName>
        <fullName evidence="2">Glycopeptide</fullName>
    </submittedName>
</protein>
<accession>A0A8H7DEW1</accession>
<organism evidence="2 3">
    <name type="scientific">Mycena sanguinolenta</name>
    <dbReference type="NCBI Taxonomy" id="230812"/>
    <lineage>
        <taxon>Eukaryota</taxon>
        <taxon>Fungi</taxon>
        <taxon>Dikarya</taxon>
        <taxon>Basidiomycota</taxon>
        <taxon>Agaricomycotina</taxon>
        <taxon>Agaricomycetes</taxon>
        <taxon>Agaricomycetidae</taxon>
        <taxon>Agaricales</taxon>
        <taxon>Marasmiineae</taxon>
        <taxon>Mycenaceae</taxon>
        <taxon>Mycena</taxon>
    </lineage>
</organism>
<dbReference type="EMBL" id="JACAZH010000003">
    <property type="protein sequence ID" value="KAF7372894.1"/>
    <property type="molecule type" value="Genomic_DNA"/>
</dbReference>
<reference evidence="2" key="1">
    <citation type="submission" date="2020-05" db="EMBL/GenBank/DDBJ databases">
        <title>Mycena genomes resolve the evolution of fungal bioluminescence.</title>
        <authorList>
            <person name="Tsai I.J."/>
        </authorList>
    </citation>
    <scope>NUCLEOTIDE SEQUENCE</scope>
    <source>
        <strain evidence="2">160909Yilan</strain>
    </source>
</reference>
<evidence type="ECO:0000256" key="1">
    <source>
        <dbReference type="SAM" id="SignalP"/>
    </source>
</evidence>